<keyword evidence="7 10" id="KW-1133">Transmembrane helix</keyword>
<comment type="subcellular location">
    <subcellularLocation>
        <location evidence="1">Membrane</location>
        <topology evidence="1">Multi-pass membrane protein</topology>
    </subcellularLocation>
    <subcellularLocation>
        <location evidence="10">Mitochondrion inner membrane</location>
        <topology evidence="10">Multi-pass membrane protein</topology>
    </subcellularLocation>
</comment>
<dbReference type="PANTHER" id="PTHR13890">
    <property type="entry name" value="RNA SPLICING PROTEIN MRS2, MITOCHONDRIAL"/>
    <property type="match status" value="1"/>
</dbReference>
<dbReference type="Gene3D" id="1.20.58.340">
    <property type="entry name" value="Magnesium transport protein CorA, transmembrane region"/>
    <property type="match status" value="1"/>
</dbReference>
<keyword evidence="10" id="KW-0496">Mitochondrion</keyword>
<reference evidence="12 13" key="1">
    <citation type="journal article" date="2015" name="Genome Announc.">
        <title>Draft Genome Sequence and Gene Annotation of the Entomopathogenic Fungus Verticillium hemipterigenum.</title>
        <authorList>
            <person name="Horn F."/>
            <person name="Habel A."/>
            <person name="Scharf D.H."/>
            <person name="Dworschak J."/>
            <person name="Brakhage A.A."/>
            <person name="Guthke R."/>
            <person name="Hertweck C."/>
            <person name="Linde J."/>
        </authorList>
    </citation>
    <scope>NUCLEOTIDE SEQUENCE [LARGE SCALE GENOMIC DNA]</scope>
</reference>
<gene>
    <name evidence="12" type="ORF">VHEMI02822</name>
</gene>
<sequence length="414" mass="46493">MPPLSHRLFGSASRCTRALSRPVASTQQAFRHHQSPLRAAAAWTPLPRPSSRAAHSLSSLDQPSTSREANERLYNLALSLSHTQANSSRQVQCIFYDEAGTCTSTQMLTKDAIAEMFSLTTRDLRTIDLPSAGFPHILIREHSILVHIFDLRLIIQAHKTVLFDVDEEVGREHDDNTSRIFSHNLGAKLLNVSKEGTPYELRVLEIALTAVTSTLEAQYLVGKTQIKEMLAMLNEDSIIQFELRTLLEHVRRLAAIEQRARHVRDTVQAALNDDADMAAMYLTDKQAGKPHAEEDHQSVEYMLEATQKASDAVVQQTSGLLSDVKRTEETIQSILNVRRNEILVLEAQIEIFMVGLASATLVAGLYGMNVVNYFEESFYAFGAVSALCVMGTLIIWRIGLRRLRRISRFKARRR</sequence>
<evidence type="ECO:0000256" key="7">
    <source>
        <dbReference type="ARBA" id="ARBA00022989"/>
    </source>
</evidence>
<dbReference type="Proteomes" id="UP000039046">
    <property type="component" value="Unassembled WGS sequence"/>
</dbReference>
<dbReference type="Pfam" id="PF22099">
    <property type="entry name" value="MRS2-like"/>
    <property type="match status" value="1"/>
</dbReference>
<keyword evidence="8 10" id="KW-0406">Ion transport</keyword>
<keyword evidence="3 10" id="KW-0813">Transport</keyword>
<evidence type="ECO:0000256" key="8">
    <source>
        <dbReference type="ARBA" id="ARBA00023065"/>
    </source>
</evidence>
<evidence type="ECO:0000256" key="11">
    <source>
        <dbReference type="SAM" id="MobiDB-lite"/>
    </source>
</evidence>
<keyword evidence="10" id="KW-0999">Mitochondrion inner membrane</keyword>
<keyword evidence="4 10" id="KW-0812">Transmembrane</keyword>
<feature type="transmembrane region" description="Helical" evidence="10">
    <location>
        <begin position="378"/>
        <end position="400"/>
    </location>
</feature>
<keyword evidence="13" id="KW-1185">Reference proteome</keyword>
<accession>A0A0A1TBM4</accession>
<dbReference type="PANTHER" id="PTHR13890:SF0">
    <property type="entry name" value="MAGNESIUM TRANSPORTER MRS2 HOMOLOG, MITOCHONDRIAL"/>
    <property type="match status" value="1"/>
</dbReference>
<keyword evidence="6" id="KW-0809">Transit peptide</keyword>
<name>A0A0A1TBM4_9HYPO</name>
<dbReference type="EMBL" id="CDHN01000001">
    <property type="protein sequence ID" value="CEJ82774.1"/>
    <property type="molecule type" value="Genomic_DNA"/>
</dbReference>
<dbReference type="OrthoDB" id="10251508at2759"/>
<keyword evidence="5 10" id="KW-0460">Magnesium</keyword>
<evidence type="ECO:0000256" key="9">
    <source>
        <dbReference type="ARBA" id="ARBA00023136"/>
    </source>
</evidence>
<evidence type="ECO:0000256" key="6">
    <source>
        <dbReference type="ARBA" id="ARBA00022946"/>
    </source>
</evidence>
<comment type="similarity">
    <text evidence="2 10">Belongs to the CorA metal ion transporter (MIT) (TC 1.A.35) family.</text>
</comment>
<dbReference type="CDD" id="cd12823">
    <property type="entry name" value="Mrs2_Mfm1p-like"/>
    <property type="match status" value="1"/>
</dbReference>
<evidence type="ECO:0000313" key="13">
    <source>
        <dbReference type="Proteomes" id="UP000039046"/>
    </source>
</evidence>
<feature type="compositionally biased region" description="Polar residues" evidence="11">
    <location>
        <begin position="56"/>
        <end position="66"/>
    </location>
</feature>
<comment type="caution">
    <text evidence="10">Lacks conserved residue(s) required for the propagation of feature annotation.</text>
</comment>
<dbReference type="GO" id="GO:0015095">
    <property type="term" value="F:magnesium ion transmembrane transporter activity"/>
    <property type="evidence" value="ECO:0007669"/>
    <property type="project" value="TreeGrafter"/>
</dbReference>
<dbReference type="InterPro" id="IPR039204">
    <property type="entry name" value="MRS2-like"/>
</dbReference>
<evidence type="ECO:0000256" key="3">
    <source>
        <dbReference type="ARBA" id="ARBA00022448"/>
    </source>
</evidence>
<dbReference type="AlphaFoldDB" id="A0A0A1TBM4"/>
<dbReference type="GO" id="GO:0045016">
    <property type="term" value="P:mitochondrial magnesium ion transmembrane transport"/>
    <property type="evidence" value="ECO:0007669"/>
    <property type="project" value="TreeGrafter"/>
</dbReference>
<proteinExistence type="inferred from homology"/>
<organism evidence="12 13">
    <name type="scientific">[Torrubiella] hemipterigena</name>
    <dbReference type="NCBI Taxonomy" id="1531966"/>
    <lineage>
        <taxon>Eukaryota</taxon>
        <taxon>Fungi</taxon>
        <taxon>Dikarya</taxon>
        <taxon>Ascomycota</taxon>
        <taxon>Pezizomycotina</taxon>
        <taxon>Sordariomycetes</taxon>
        <taxon>Hypocreomycetidae</taxon>
        <taxon>Hypocreales</taxon>
        <taxon>Clavicipitaceae</taxon>
        <taxon>Clavicipitaceae incertae sedis</taxon>
        <taxon>'Torrubiella' clade</taxon>
    </lineage>
</organism>
<evidence type="ECO:0000256" key="2">
    <source>
        <dbReference type="ARBA" id="ARBA00009765"/>
    </source>
</evidence>
<evidence type="ECO:0000256" key="5">
    <source>
        <dbReference type="ARBA" id="ARBA00022842"/>
    </source>
</evidence>
<dbReference type="GO" id="GO:0005743">
    <property type="term" value="C:mitochondrial inner membrane"/>
    <property type="evidence" value="ECO:0007669"/>
    <property type="project" value="UniProtKB-SubCell"/>
</dbReference>
<protein>
    <recommendedName>
        <fullName evidence="10">Magnesium transporter</fullName>
    </recommendedName>
</protein>
<feature type="region of interest" description="Disordered" evidence="11">
    <location>
        <begin position="45"/>
        <end position="66"/>
    </location>
</feature>
<evidence type="ECO:0000256" key="4">
    <source>
        <dbReference type="ARBA" id="ARBA00022692"/>
    </source>
</evidence>
<dbReference type="Gene3D" id="2.40.128.330">
    <property type="match status" value="1"/>
</dbReference>
<dbReference type="HOGENOM" id="CLU_025144_1_1_1"/>
<evidence type="ECO:0000313" key="12">
    <source>
        <dbReference type="EMBL" id="CEJ82774.1"/>
    </source>
</evidence>
<keyword evidence="9 10" id="KW-0472">Membrane</keyword>
<evidence type="ECO:0000256" key="1">
    <source>
        <dbReference type="ARBA" id="ARBA00004141"/>
    </source>
</evidence>
<evidence type="ECO:0000256" key="10">
    <source>
        <dbReference type="RuleBase" id="RU366042"/>
    </source>
</evidence>